<keyword evidence="1" id="KW-0812">Transmembrane</keyword>
<keyword evidence="1" id="KW-0472">Membrane</keyword>
<sequence>MKTKEFFGKFVSVYLLGNLLAMALVIVLLCLGVKYGLEWYTHHGQGIVVPKVEGMTYAKAIALAEQNGLNMMVTDSGYNKRLPANCILAQSPGQGTKVKEGHTIYVTVNSPSSPTFAIPDVVDNSSFREAEAKLMAIGFKLLPPKYVAGEKDWVYGIISRGRRVSTGDMVSIDSPLTLMIGSGMYDREEEDFDYVEPSYQQFMSEDGGDDMDDFEEVMEP</sequence>
<reference evidence="3" key="1">
    <citation type="submission" date="2014-03" db="EMBL/GenBank/DDBJ databases">
        <title>A sequence of cellulolytic fosmid clone of goat rumen metagenome.</title>
        <authorList>
            <person name="Lee K.-T."/>
            <person name="Kim J.-Y."/>
            <person name="Kim Y.-J."/>
            <person name="Ahn J.-H."/>
            <person name="Park M.-N."/>
            <person name="Kim J.-H."/>
            <person name="Kim T.-H."/>
        </authorList>
    </citation>
    <scope>NUCLEOTIDE SEQUENCE</scope>
</reference>
<dbReference type="SMART" id="SM00740">
    <property type="entry name" value="PASTA"/>
    <property type="match status" value="2"/>
</dbReference>
<evidence type="ECO:0000256" key="1">
    <source>
        <dbReference type="SAM" id="Phobius"/>
    </source>
</evidence>
<dbReference type="AlphaFoldDB" id="A0A0B4N008"/>
<dbReference type="CDD" id="cd06577">
    <property type="entry name" value="PASTA_pknB"/>
    <property type="match status" value="1"/>
</dbReference>
<dbReference type="EMBL" id="KJ631379">
    <property type="protein sequence ID" value="AIF25929.1"/>
    <property type="molecule type" value="Genomic_DNA"/>
</dbReference>
<accession>A0A0B4N008</accession>
<dbReference type="PROSITE" id="PS51178">
    <property type="entry name" value="PASTA"/>
    <property type="match status" value="1"/>
</dbReference>
<protein>
    <submittedName>
        <fullName evidence="3">Putative PASTA domain-containing protein</fullName>
    </submittedName>
</protein>
<name>A0A0B4N008_9BACT</name>
<dbReference type="Gene3D" id="3.30.10.20">
    <property type="match status" value="1"/>
</dbReference>
<feature type="domain" description="PASTA" evidence="2">
    <location>
        <begin position="43"/>
        <end position="110"/>
    </location>
</feature>
<dbReference type="SUPFAM" id="SSF54184">
    <property type="entry name" value="Penicillin-binding protein 2x (pbp-2x), c-terminal domain"/>
    <property type="match status" value="1"/>
</dbReference>
<organism evidence="3">
    <name type="scientific">uncultured bacterium Ad_087_C16_contig1</name>
    <dbReference type="NCBI Taxonomy" id="1489281"/>
    <lineage>
        <taxon>Bacteria</taxon>
        <taxon>environmental samples</taxon>
    </lineage>
</organism>
<dbReference type="Pfam" id="PF03793">
    <property type="entry name" value="PASTA"/>
    <property type="match status" value="1"/>
</dbReference>
<feature type="transmembrane region" description="Helical" evidence="1">
    <location>
        <begin position="12"/>
        <end position="33"/>
    </location>
</feature>
<dbReference type="InterPro" id="IPR005543">
    <property type="entry name" value="PASTA_dom"/>
</dbReference>
<keyword evidence="1" id="KW-1133">Transmembrane helix</keyword>
<evidence type="ECO:0000259" key="2">
    <source>
        <dbReference type="PROSITE" id="PS51178"/>
    </source>
</evidence>
<proteinExistence type="predicted"/>
<evidence type="ECO:0000313" key="3">
    <source>
        <dbReference type="EMBL" id="AIF25929.1"/>
    </source>
</evidence>